<protein>
    <submittedName>
        <fullName evidence="6">Thermonuclease family protein</fullName>
    </submittedName>
</protein>
<evidence type="ECO:0000259" key="5">
    <source>
        <dbReference type="PROSITE" id="PS50830"/>
    </source>
</evidence>
<keyword evidence="2" id="KW-0255">Endonuclease</keyword>
<dbReference type="InterPro" id="IPR035437">
    <property type="entry name" value="SNase_OB-fold_sf"/>
</dbReference>
<name>A0ABQ0E5Y7_9BACT</name>
<dbReference type="Proteomes" id="UP001628192">
    <property type="component" value="Unassembled WGS sequence"/>
</dbReference>
<dbReference type="PANTHER" id="PTHR12302:SF3">
    <property type="entry name" value="SERINE_THREONINE-PROTEIN KINASE 31"/>
    <property type="match status" value="1"/>
</dbReference>
<evidence type="ECO:0000313" key="6">
    <source>
        <dbReference type="EMBL" id="GAB1253092.1"/>
    </source>
</evidence>
<evidence type="ECO:0000313" key="7">
    <source>
        <dbReference type="Proteomes" id="UP001628192"/>
    </source>
</evidence>
<evidence type="ECO:0000256" key="2">
    <source>
        <dbReference type="ARBA" id="ARBA00022759"/>
    </source>
</evidence>
<dbReference type="EMBL" id="BAAFSG010000001">
    <property type="protein sequence ID" value="GAB1253092.1"/>
    <property type="molecule type" value="Genomic_DNA"/>
</dbReference>
<evidence type="ECO:0000256" key="3">
    <source>
        <dbReference type="ARBA" id="ARBA00022801"/>
    </source>
</evidence>
<feature type="domain" description="TNase-like" evidence="5">
    <location>
        <begin position="20"/>
        <end position="152"/>
    </location>
</feature>
<proteinExistence type="predicted"/>
<keyword evidence="7" id="KW-1185">Reference proteome</keyword>
<gene>
    <name evidence="6" type="ORF">Defa_05790</name>
</gene>
<dbReference type="InterPro" id="IPR016071">
    <property type="entry name" value="Staphylococal_nuclease_OB-fold"/>
</dbReference>
<dbReference type="SMART" id="SM00318">
    <property type="entry name" value="SNc"/>
    <property type="match status" value="1"/>
</dbReference>
<keyword evidence="3" id="KW-0378">Hydrolase</keyword>
<accession>A0ABQ0E5Y7</accession>
<evidence type="ECO:0000256" key="4">
    <source>
        <dbReference type="SAM" id="MobiDB-lite"/>
    </source>
</evidence>
<dbReference type="PROSITE" id="PS50830">
    <property type="entry name" value="TNASE_3"/>
    <property type="match status" value="1"/>
</dbReference>
<feature type="compositionally biased region" description="Basic residues" evidence="4">
    <location>
        <begin position="160"/>
        <end position="169"/>
    </location>
</feature>
<dbReference type="Pfam" id="PF00565">
    <property type="entry name" value="SNase"/>
    <property type="match status" value="1"/>
</dbReference>
<reference evidence="6 7" key="1">
    <citation type="journal article" date="2025" name="Int. J. Syst. Evol. Microbiol.">
        <title>Desulfovibrio falkowii sp. nov., Porphyromonas miyakawae sp. nov., Mediterraneibacter flintii sp. nov. and Owariibacterium komagatae gen. nov., sp. nov., isolated from human faeces.</title>
        <authorList>
            <person name="Hamaguchi T."/>
            <person name="Ohara M."/>
            <person name="Hisatomi A."/>
            <person name="Sekiguchi K."/>
            <person name="Takeda J.I."/>
            <person name="Ueyama J."/>
            <person name="Ito M."/>
            <person name="Nishiwaki H."/>
            <person name="Ogi T."/>
            <person name="Hirayama M."/>
            <person name="Ohkuma M."/>
            <person name="Sakamoto M."/>
            <person name="Ohno K."/>
        </authorList>
    </citation>
    <scope>NUCLEOTIDE SEQUENCE [LARGE SCALE GENOMIC DNA]</scope>
    <source>
        <strain evidence="6 7">13CB8C</strain>
    </source>
</reference>
<sequence>MRNLILTLLLYTCLVPVSAWSFPAEILQALDGDTYQVLRLPDDHAAEIHGQVLRIRLYGIDSPESAQTYGAEASSQAHCFENVLVDIEPTYIDKYGRTVALVRLNDGSTIQEHLLRNGAAWVYPQFCKKSECKKWRKIESQARKNKVGLWDSASPTPPWRWRHMQNGKR</sequence>
<dbReference type="RefSeq" id="WP_407844164.1">
    <property type="nucleotide sequence ID" value="NZ_BAAFSG010000001.1"/>
</dbReference>
<dbReference type="SUPFAM" id="SSF50199">
    <property type="entry name" value="Staphylococcal nuclease"/>
    <property type="match status" value="1"/>
</dbReference>
<organism evidence="6 7">
    <name type="scientific">Desulfovibrio falkowii</name>
    <dbReference type="NCBI Taxonomy" id="3136602"/>
    <lineage>
        <taxon>Bacteria</taxon>
        <taxon>Pseudomonadati</taxon>
        <taxon>Thermodesulfobacteriota</taxon>
        <taxon>Desulfovibrionia</taxon>
        <taxon>Desulfovibrionales</taxon>
        <taxon>Desulfovibrionaceae</taxon>
        <taxon>Desulfovibrio</taxon>
    </lineage>
</organism>
<comment type="caution">
    <text evidence="6">The sequence shown here is derived from an EMBL/GenBank/DDBJ whole genome shotgun (WGS) entry which is preliminary data.</text>
</comment>
<dbReference type="PANTHER" id="PTHR12302">
    <property type="entry name" value="EBNA2 BINDING PROTEIN P100"/>
    <property type="match status" value="1"/>
</dbReference>
<evidence type="ECO:0000256" key="1">
    <source>
        <dbReference type="ARBA" id="ARBA00022722"/>
    </source>
</evidence>
<dbReference type="Gene3D" id="2.40.50.90">
    <property type="match status" value="1"/>
</dbReference>
<feature type="region of interest" description="Disordered" evidence="4">
    <location>
        <begin position="146"/>
        <end position="169"/>
    </location>
</feature>
<keyword evidence="1" id="KW-0540">Nuclease</keyword>